<keyword evidence="1" id="KW-0560">Oxidoreductase</keyword>
<dbReference type="Gene3D" id="3.50.50.60">
    <property type="entry name" value="FAD/NAD(P)-binding domain"/>
    <property type="match status" value="1"/>
</dbReference>
<dbReference type="GO" id="GO:0016491">
    <property type="term" value="F:oxidoreductase activity"/>
    <property type="evidence" value="ECO:0007669"/>
    <property type="project" value="UniProtKB-KW"/>
</dbReference>
<name>A0ABV8V0W0_9GAMM</name>
<dbReference type="PANTHER" id="PTHR43747">
    <property type="entry name" value="FAD-BINDING PROTEIN"/>
    <property type="match status" value="1"/>
</dbReference>
<evidence type="ECO:0000313" key="2">
    <source>
        <dbReference type="Proteomes" id="UP001595840"/>
    </source>
</evidence>
<keyword evidence="2" id="KW-1185">Reference proteome</keyword>
<reference evidence="2" key="1">
    <citation type="journal article" date="2019" name="Int. J. Syst. Evol. Microbiol.">
        <title>The Global Catalogue of Microorganisms (GCM) 10K type strain sequencing project: providing services to taxonomists for standard genome sequencing and annotation.</title>
        <authorList>
            <consortium name="The Broad Institute Genomics Platform"/>
            <consortium name="The Broad Institute Genome Sequencing Center for Infectious Disease"/>
            <person name="Wu L."/>
            <person name="Ma J."/>
        </authorList>
    </citation>
    <scope>NUCLEOTIDE SEQUENCE [LARGE SCALE GENOMIC DNA]</scope>
    <source>
        <strain evidence="2">CECT 8570</strain>
    </source>
</reference>
<proteinExistence type="predicted"/>
<comment type="caution">
    <text evidence="1">The sequence shown here is derived from an EMBL/GenBank/DDBJ whole genome shotgun (WGS) entry which is preliminary data.</text>
</comment>
<dbReference type="InterPro" id="IPR036188">
    <property type="entry name" value="FAD/NAD-bd_sf"/>
</dbReference>
<accession>A0ABV8V0W0</accession>
<dbReference type="Proteomes" id="UP001595840">
    <property type="component" value="Unassembled WGS sequence"/>
</dbReference>
<dbReference type="InterPro" id="IPR006905">
    <property type="entry name" value="Flavin_halogenase"/>
</dbReference>
<gene>
    <name evidence="1" type="ORF">ACFOX3_00640</name>
</gene>
<dbReference type="Pfam" id="PF04820">
    <property type="entry name" value="Trp_halogenase"/>
    <property type="match status" value="1"/>
</dbReference>
<dbReference type="SUPFAM" id="SSF51905">
    <property type="entry name" value="FAD/NAD(P)-binding domain"/>
    <property type="match status" value="1"/>
</dbReference>
<dbReference type="InterPro" id="IPR033856">
    <property type="entry name" value="Trp_halogen"/>
</dbReference>
<dbReference type="EMBL" id="JBHSCX010000001">
    <property type="protein sequence ID" value="MFC4360782.1"/>
    <property type="molecule type" value="Genomic_DNA"/>
</dbReference>
<protein>
    <submittedName>
        <fullName evidence="1">Tryptophan halogenase family protein</fullName>
        <ecNumber evidence="1">1.14.19.-</ecNumber>
    </submittedName>
</protein>
<dbReference type="PIRSF" id="PIRSF011396">
    <property type="entry name" value="Trp_halogenase"/>
    <property type="match status" value="1"/>
</dbReference>
<dbReference type="PANTHER" id="PTHR43747:SF4">
    <property type="entry name" value="FLAVIN-DEPENDENT TRYPTOPHAN HALOGENASE"/>
    <property type="match status" value="1"/>
</dbReference>
<organism evidence="1 2">
    <name type="scientific">Simiduia curdlanivorans</name>
    <dbReference type="NCBI Taxonomy" id="1492769"/>
    <lineage>
        <taxon>Bacteria</taxon>
        <taxon>Pseudomonadati</taxon>
        <taxon>Pseudomonadota</taxon>
        <taxon>Gammaproteobacteria</taxon>
        <taxon>Cellvibrionales</taxon>
        <taxon>Cellvibrionaceae</taxon>
        <taxon>Simiduia</taxon>
    </lineage>
</organism>
<dbReference type="InterPro" id="IPR050816">
    <property type="entry name" value="Flavin-dep_Halogenase_NPB"/>
</dbReference>
<evidence type="ECO:0000313" key="1">
    <source>
        <dbReference type="EMBL" id="MFC4360782.1"/>
    </source>
</evidence>
<sequence length="509" mass="56542">MNNEKLKQILIVGGGAAGWLTAAILAAEHGEAVGGSCVITLVESPDAPTLGVGEGTWPSMRDTLRRVGLSEKRLFAECDASFKQGSLFNGWATGAVDDRYYHPFTLPHGYFEQDLARYCTDQPFAYGVSAQPILCDAARAPKQLATPEYAAVVNYGYHFDAGKFGALLRDHCTRGLGVVYKQLHVTETKASARGDLASLQTRQGEELAADFFIDCSGSQSLLLAKHYQIPWRCQRDVLFNDCALATQVPYQQADESIASVTRASAHNNGWMWDIGLPTRRGLGFVFARNFISEDEAQVEFERYLSTQVADVKSLTVRTLKFDPGYRETFWVNNCVAVGMAAGFIEPLEASALAMVEQSAALIRDLLPVQRANMTGAACQYNARTLQQWQQVIEFLKLHYLVSRRDSPYWQAHRQATSLPESLADLLRRWQHRPPNQADFALAKPLFPAASYRYVLQGAGFGCDYSRSPRPDANRQRAQQLLSEVTMQSQKYLGGLPSNRDFINQWLAAS</sequence>
<dbReference type="RefSeq" id="WP_290264615.1">
    <property type="nucleotide sequence ID" value="NZ_JAUFQG010000006.1"/>
</dbReference>
<dbReference type="EC" id="1.14.19.-" evidence="1"/>